<dbReference type="AlphaFoldDB" id="A0A254TMA8"/>
<organism evidence="1 2">
    <name type="scientific">Noviherbaspirillum denitrificans</name>
    <dbReference type="NCBI Taxonomy" id="1968433"/>
    <lineage>
        <taxon>Bacteria</taxon>
        <taxon>Pseudomonadati</taxon>
        <taxon>Pseudomonadota</taxon>
        <taxon>Betaproteobacteria</taxon>
        <taxon>Burkholderiales</taxon>
        <taxon>Oxalobacteraceae</taxon>
        <taxon>Noviherbaspirillum</taxon>
    </lineage>
</organism>
<proteinExistence type="predicted"/>
<keyword evidence="2" id="KW-1185">Reference proteome</keyword>
<comment type="caution">
    <text evidence="1">The sequence shown here is derived from an EMBL/GenBank/DDBJ whole genome shotgun (WGS) entry which is preliminary data.</text>
</comment>
<name>A0A254TMA8_9BURK</name>
<dbReference type="Proteomes" id="UP000197535">
    <property type="component" value="Unassembled WGS sequence"/>
</dbReference>
<reference evidence="1 2" key="1">
    <citation type="submission" date="2016-02" db="EMBL/GenBank/DDBJ databases">
        <authorList>
            <person name="Wen L."/>
            <person name="He K."/>
            <person name="Yang H."/>
        </authorList>
    </citation>
    <scope>NUCLEOTIDE SEQUENCE [LARGE SCALE GENOMIC DNA]</scope>
    <source>
        <strain evidence="1 2">TSA40</strain>
    </source>
</reference>
<evidence type="ECO:0000313" key="2">
    <source>
        <dbReference type="Proteomes" id="UP000197535"/>
    </source>
</evidence>
<gene>
    <name evidence="1" type="ORF">AYR66_21925</name>
</gene>
<protein>
    <submittedName>
        <fullName evidence="1">Uncharacterized protein</fullName>
    </submittedName>
</protein>
<dbReference type="RefSeq" id="WP_088708598.1">
    <property type="nucleotide sequence ID" value="NZ_LSTO01000001.1"/>
</dbReference>
<accession>A0A254TMA8</accession>
<evidence type="ECO:0000313" key="1">
    <source>
        <dbReference type="EMBL" id="OWW21753.1"/>
    </source>
</evidence>
<sequence>MRIYQVHGVLSYRLVDAIGGLSNFLDDPAMLIAANFEFDHPETARYGFDRGLSPNILSHTVWMQDNTVEKATFTTPSIFKERRKSDRQESCRLQSGQFTHRFSKRGAMAVGVLSCFMRWNTGLRPHGDRSKKVWISPNLLDCARNLCFIGLAS</sequence>
<dbReference type="EMBL" id="LSTO01000001">
    <property type="protein sequence ID" value="OWW21753.1"/>
    <property type="molecule type" value="Genomic_DNA"/>
</dbReference>